<organism evidence="2 3">
    <name type="scientific">Oceanobacter antarcticus</name>
    <dbReference type="NCBI Taxonomy" id="3133425"/>
    <lineage>
        <taxon>Bacteria</taxon>
        <taxon>Pseudomonadati</taxon>
        <taxon>Pseudomonadota</taxon>
        <taxon>Gammaproteobacteria</taxon>
        <taxon>Oceanospirillales</taxon>
        <taxon>Oceanospirillaceae</taxon>
        <taxon>Oceanobacter</taxon>
    </lineage>
</organism>
<dbReference type="Proteomes" id="UP001620597">
    <property type="component" value="Unassembled WGS sequence"/>
</dbReference>
<evidence type="ECO:0000313" key="2">
    <source>
        <dbReference type="EMBL" id="MFK4752736.1"/>
    </source>
</evidence>
<dbReference type="InterPro" id="IPR014976">
    <property type="entry name" value="AbpA_HamA_C"/>
</dbReference>
<reference evidence="2 3" key="1">
    <citation type="submission" date="2024-03" db="EMBL/GenBank/DDBJ databases">
        <title>High-quality draft genome sequence of Oceanobacter sp. wDCs-4.</title>
        <authorList>
            <person name="Dong C."/>
        </authorList>
    </citation>
    <scope>NUCLEOTIDE SEQUENCE [LARGE SCALE GENOMIC DNA]</scope>
    <source>
        <strain evidence="3">wDCs-4</strain>
    </source>
</reference>
<comment type="caution">
    <text evidence="2">The sequence shown here is derived from an EMBL/GenBank/DDBJ whole genome shotgun (WGS) entry which is preliminary data.</text>
</comment>
<name>A0ABW8NIP5_9GAMM</name>
<proteinExistence type="predicted"/>
<protein>
    <submittedName>
        <fullName evidence="2">DUF1837 domain-containing protein</fullName>
    </submittedName>
</protein>
<dbReference type="Pfam" id="PF08878">
    <property type="entry name" value="HamA"/>
    <property type="match status" value="1"/>
</dbReference>
<evidence type="ECO:0000259" key="1">
    <source>
        <dbReference type="Pfam" id="PF08878"/>
    </source>
</evidence>
<dbReference type="EMBL" id="JBBKTX010000010">
    <property type="protein sequence ID" value="MFK4752736.1"/>
    <property type="molecule type" value="Genomic_DNA"/>
</dbReference>
<gene>
    <name evidence="2" type="ORF">WG929_09990</name>
</gene>
<sequence length="299" mass="34456">MEVIDTDSLLANTRSLISKMIYLREDYGLTPKNSHVGTAIRFSDLIELHDEFVNELTNGIIRFVYSKEKEEKIVEQLMEEGRDLPSAYSELRRRSHNKFRKSNLKGQFSELLIFYLLQYHFKAVPVLRKMKITTNPALERNGADAIHVSADDGGYKLYLAECKTYDAKGKNFNNALHDSVEDMIEHYLGHRNELNLYTFEDFIPEKLEDIVRSYLEGKSDNIEVNLVCLVAYRNDEAVSGKNQQELNDSSLESIRSAASRINLTALKKKIPNNLEARLHYVLFPIADVDDILNKFTKQI</sequence>
<keyword evidence="3" id="KW-1185">Reference proteome</keyword>
<feature type="domain" description="Anti-bacteriophage protein A/HamA C-terminal" evidence="1">
    <location>
        <begin position="31"/>
        <end position="299"/>
    </location>
</feature>
<accession>A0ABW8NIP5</accession>
<dbReference type="RefSeq" id="WP_416205928.1">
    <property type="nucleotide sequence ID" value="NZ_JBBKTX010000010.1"/>
</dbReference>
<evidence type="ECO:0000313" key="3">
    <source>
        <dbReference type="Proteomes" id="UP001620597"/>
    </source>
</evidence>